<evidence type="ECO:0000256" key="1">
    <source>
        <dbReference type="ARBA" id="ARBA00023125"/>
    </source>
</evidence>
<keyword evidence="1 2" id="KW-0238">DNA-binding</keyword>
<dbReference type="Proteomes" id="UP001596282">
    <property type="component" value="Unassembled WGS sequence"/>
</dbReference>
<feature type="domain" description="HTH tetR-type" evidence="3">
    <location>
        <begin position="20"/>
        <end position="80"/>
    </location>
</feature>
<comment type="caution">
    <text evidence="4">The sequence shown here is derived from an EMBL/GenBank/DDBJ whole genome shotgun (WGS) entry which is preliminary data.</text>
</comment>
<evidence type="ECO:0000313" key="5">
    <source>
        <dbReference type="Proteomes" id="UP001596282"/>
    </source>
</evidence>
<reference evidence="5" key="1">
    <citation type="journal article" date="2019" name="Int. J. Syst. Evol. Microbiol.">
        <title>The Global Catalogue of Microorganisms (GCM) 10K type strain sequencing project: providing services to taxonomists for standard genome sequencing and annotation.</title>
        <authorList>
            <consortium name="The Broad Institute Genomics Platform"/>
            <consortium name="The Broad Institute Genome Sequencing Center for Infectious Disease"/>
            <person name="Wu L."/>
            <person name="Ma J."/>
        </authorList>
    </citation>
    <scope>NUCLEOTIDE SEQUENCE [LARGE SCALE GENOMIC DNA]</scope>
    <source>
        <strain evidence="5">CCM 8933</strain>
    </source>
</reference>
<dbReference type="Gene3D" id="1.10.357.10">
    <property type="entry name" value="Tetracycline Repressor, domain 2"/>
    <property type="match status" value="1"/>
</dbReference>
<keyword evidence="5" id="KW-1185">Reference proteome</keyword>
<feature type="DNA-binding region" description="H-T-H motif" evidence="2">
    <location>
        <begin position="43"/>
        <end position="62"/>
    </location>
</feature>
<dbReference type="RefSeq" id="WP_137629222.1">
    <property type="nucleotide sequence ID" value="NZ_BJDJ01000019.1"/>
</dbReference>
<dbReference type="PROSITE" id="PS50977">
    <property type="entry name" value="HTH_TETR_2"/>
    <property type="match status" value="1"/>
</dbReference>
<dbReference type="InterPro" id="IPR050109">
    <property type="entry name" value="HTH-type_TetR-like_transc_reg"/>
</dbReference>
<dbReference type="InterPro" id="IPR036271">
    <property type="entry name" value="Tet_transcr_reg_TetR-rel_C_sf"/>
</dbReference>
<dbReference type="InterPro" id="IPR001647">
    <property type="entry name" value="HTH_TetR"/>
</dbReference>
<organism evidence="4 5">
    <name type="scientific">Lactiplantibacillus daowaiensis</name>
    <dbReference type="NCBI Taxonomy" id="2559918"/>
    <lineage>
        <taxon>Bacteria</taxon>
        <taxon>Bacillati</taxon>
        <taxon>Bacillota</taxon>
        <taxon>Bacilli</taxon>
        <taxon>Lactobacillales</taxon>
        <taxon>Lactobacillaceae</taxon>
        <taxon>Lactiplantibacillus</taxon>
    </lineage>
</organism>
<dbReference type="PANTHER" id="PTHR30055:SF222">
    <property type="entry name" value="REGULATORY PROTEIN"/>
    <property type="match status" value="1"/>
</dbReference>
<protein>
    <submittedName>
        <fullName evidence="4">TetR/AcrR family transcriptional regulator</fullName>
    </submittedName>
</protein>
<dbReference type="PANTHER" id="PTHR30055">
    <property type="entry name" value="HTH-TYPE TRANSCRIPTIONAL REGULATOR RUTR"/>
    <property type="match status" value="1"/>
</dbReference>
<dbReference type="Pfam" id="PF00440">
    <property type="entry name" value="TetR_N"/>
    <property type="match status" value="1"/>
</dbReference>
<accession>A0ABW1S1I7</accession>
<dbReference type="EMBL" id="JBHSSC010000035">
    <property type="protein sequence ID" value="MFC6181250.1"/>
    <property type="molecule type" value="Genomic_DNA"/>
</dbReference>
<sequence>MQVNNLETLFKKTLAASKLTAKQQAVLQVSLNLFSEQGFDGTSTSEIAKAAGVSEGTVFKQFKTKEGILKALLNPVLDDVIPMAAGEFLTEVNQHDLPDFQQLLEYIVADRMTFVLENQKQIRVFAQEIIRNPQILQGLQERAMDIIQGAAGDFLQRYKDSGQLIDWPIGQIVQYLLGTILSYVLPQVLLGATEDFDIQKASAEAAAFLARGLAPEA</sequence>
<dbReference type="SUPFAM" id="SSF48498">
    <property type="entry name" value="Tetracyclin repressor-like, C-terminal domain"/>
    <property type="match status" value="1"/>
</dbReference>
<evidence type="ECO:0000313" key="4">
    <source>
        <dbReference type="EMBL" id="MFC6181250.1"/>
    </source>
</evidence>
<name>A0ABW1S1I7_9LACO</name>
<evidence type="ECO:0000259" key="3">
    <source>
        <dbReference type="PROSITE" id="PS50977"/>
    </source>
</evidence>
<dbReference type="InterPro" id="IPR009057">
    <property type="entry name" value="Homeodomain-like_sf"/>
</dbReference>
<dbReference type="SUPFAM" id="SSF46689">
    <property type="entry name" value="Homeodomain-like"/>
    <property type="match status" value="1"/>
</dbReference>
<evidence type="ECO:0000256" key="2">
    <source>
        <dbReference type="PROSITE-ProRule" id="PRU00335"/>
    </source>
</evidence>
<dbReference type="PRINTS" id="PR00455">
    <property type="entry name" value="HTHTETR"/>
</dbReference>
<proteinExistence type="predicted"/>
<gene>
    <name evidence="4" type="ORF">ACFP5Y_08465</name>
</gene>